<gene>
    <name evidence="2" type="ORF">O1D97_04545</name>
</gene>
<dbReference type="Gene3D" id="3.20.20.140">
    <property type="entry name" value="Metal-dependent hydrolases"/>
    <property type="match status" value="1"/>
</dbReference>
<organism evidence="2 3">
    <name type="scientific">Marinomonas phaeophyticola</name>
    <dbReference type="NCBI Taxonomy" id="3004091"/>
    <lineage>
        <taxon>Bacteria</taxon>
        <taxon>Pseudomonadati</taxon>
        <taxon>Pseudomonadota</taxon>
        <taxon>Gammaproteobacteria</taxon>
        <taxon>Oceanospirillales</taxon>
        <taxon>Oceanospirillaceae</taxon>
        <taxon>Marinomonas</taxon>
    </lineage>
</organism>
<dbReference type="Pfam" id="PF04909">
    <property type="entry name" value="Amidohydro_2"/>
    <property type="match status" value="1"/>
</dbReference>
<dbReference type="InterPro" id="IPR052358">
    <property type="entry name" value="Aro_Compnd_Degr_Hydrolases"/>
</dbReference>
<keyword evidence="3" id="KW-1185">Reference proteome</keyword>
<name>A0ABT4JSC1_9GAMM</name>
<accession>A0ABT4JSC1</accession>
<evidence type="ECO:0000313" key="3">
    <source>
        <dbReference type="Proteomes" id="UP001149719"/>
    </source>
</evidence>
<proteinExistence type="predicted"/>
<dbReference type="RefSeq" id="WP_269123212.1">
    <property type="nucleotide sequence ID" value="NZ_JAPUBN010000011.1"/>
</dbReference>
<dbReference type="SUPFAM" id="SSF51556">
    <property type="entry name" value="Metallo-dependent hydrolases"/>
    <property type="match status" value="1"/>
</dbReference>
<reference evidence="2" key="1">
    <citation type="submission" date="2022-12" db="EMBL/GenBank/DDBJ databases">
        <title>Marinomonas 15G1-11 sp. nov, isolated from marine algae.</title>
        <authorList>
            <person name="Butt M."/>
            <person name="Choi D.G."/>
            <person name="Kim J.M."/>
            <person name="Lee J.K."/>
            <person name="Baek J.H."/>
            <person name="Jeon C.O."/>
        </authorList>
    </citation>
    <scope>NUCLEOTIDE SEQUENCE</scope>
    <source>
        <strain evidence="2">15G1-11</strain>
    </source>
</reference>
<dbReference type="PANTHER" id="PTHR35563">
    <property type="entry name" value="BARREL METAL-DEPENDENT HYDROLASE, PUTATIVE (AFU_ORTHOLOGUE AFUA_1G16240)-RELATED"/>
    <property type="match status" value="1"/>
</dbReference>
<protein>
    <submittedName>
        <fullName evidence="2">Amidohydrolase family protein</fullName>
    </submittedName>
</protein>
<feature type="domain" description="Amidohydrolase-related" evidence="1">
    <location>
        <begin position="40"/>
        <end position="306"/>
    </location>
</feature>
<dbReference type="EMBL" id="JAPUBN010000011">
    <property type="protein sequence ID" value="MCZ2720932.1"/>
    <property type="molecule type" value="Genomic_DNA"/>
</dbReference>
<comment type="caution">
    <text evidence="2">The sequence shown here is derived from an EMBL/GenBank/DDBJ whole genome shotgun (WGS) entry which is preliminary data.</text>
</comment>
<sequence length="307" mass="34733">MNSNIEHHTTNNSSLNEPPLCDAADPFVLKPNFDMPFGAIDCHAHVFGPRNKYEYTANRSYTPPDAPVGAYLHMHHQLGISQGVLIQPSVYGTDNSLQANTLNYLRSLGKDYKGVAVVDANVSEATLDQLALSGHVGVRMNLLFKGGIAWDDICHLAERLSKRQWHLQFLIDITTFENFAEKIRQLPVPVVIDHMGHMNCNKGLQHRAFQDLLSLLREGRVWVKLSAAYRISDQATPPYEDVTAFAQALIQANPHNCIWGSDWPHPLFNKDMPNTTDLLNEFIQWAPSKELRQQILVANPRRLYQFN</sequence>
<dbReference type="InterPro" id="IPR006680">
    <property type="entry name" value="Amidohydro-rel"/>
</dbReference>
<dbReference type="Proteomes" id="UP001149719">
    <property type="component" value="Unassembled WGS sequence"/>
</dbReference>
<dbReference type="InterPro" id="IPR032466">
    <property type="entry name" value="Metal_Hydrolase"/>
</dbReference>
<evidence type="ECO:0000259" key="1">
    <source>
        <dbReference type="Pfam" id="PF04909"/>
    </source>
</evidence>
<dbReference type="PANTHER" id="PTHR35563:SF2">
    <property type="entry name" value="BARREL METAL-DEPENDENT HYDROLASE, PUTATIVE (AFU_ORTHOLOGUE AFUA_1G16240)-RELATED"/>
    <property type="match status" value="1"/>
</dbReference>
<evidence type="ECO:0000313" key="2">
    <source>
        <dbReference type="EMBL" id="MCZ2720932.1"/>
    </source>
</evidence>